<feature type="domain" description="M23ase beta-sheet core" evidence="1">
    <location>
        <begin position="3"/>
        <end position="89"/>
    </location>
</feature>
<dbReference type="InterPro" id="IPR016047">
    <property type="entry name" value="M23ase_b-sheet_dom"/>
</dbReference>
<dbReference type="EC" id="3.4.24.-" evidence="2"/>
<reference evidence="2" key="1">
    <citation type="submission" date="2019-08" db="EMBL/GenBank/DDBJ databases">
        <authorList>
            <person name="Kucharzyk K."/>
            <person name="Murdoch R.W."/>
            <person name="Higgins S."/>
            <person name="Loffler F."/>
        </authorList>
    </citation>
    <scope>NUCLEOTIDE SEQUENCE</scope>
</reference>
<evidence type="ECO:0000313" key="2">
    <source>
        <dbReference type="EMBL" id="MPN23822.1"/>
    </source>
</evidence>
<gene>
    <name evidence="2" type="primary">mepM_9</name>
    <name evidence="2" type="ORF">SDC9_171215</name>
</gene>
<dbReference type="PANTHER" id="PTHR21666:SF270">
    <property type="entry name" value="MUREIN HYDROLASE ACTIVATOR ENVC"/>
    <property type="match status" value="1"/>
</dbReference>
<dbReference type="AlphaFoldDB" id="A0A645GCU5"/>
<dbReference type="GO" id="GO:0004222">
    <property type="term" value="F:metalloendopeptidase activity"/>
    <property type="evidence" value="ECO:0007669"/>
    <property type="project" value="TreeGrafter"/>
</dbReference>
<name>A0A645GCU5_9ZZZZ</name>
<dbReference type="Pfam" id="PF01551">
    <property type="entry name" value="Peptidase_M23"/>
    <property type="match status" value="1"/>
</dbReference>
<keyword evidence="2" id="KW-0378">Hydrolase</keyword>
<dbReference type="InterPro" id="IPR050570">
    <property type="entry name" value="Cell_wall_metabolism_enzyme"/>
</dbReference>
<organism evidence="2">
    <name type="scientific">bioreactor metagenome</name>
    <dbReference type="NCBI Taxonomy" id="1076179"/>
    <lineage>
        <taxon>unclassified sequences</taxon>
        <taxon>metagenomes</taxon>
        <taxon>ecological metagenomes</taxon>
    </lineage>
</organism>
<dbReference type="PANTHER" id="PTHR21666">
    <property type="entry name" value="PEPTIDASE-RELATED"/>
    <property type="match status" value="1"/>
</dbReference>
<dbReference type="InterPro" id="IPR011055">
    <property type="entry name" value="Dup_hybrid_motif"/>
</dbReference>
<evidence type="ECO:0000259" key="1">
    <source>
        <dbReference type="Pfam" id="PF01551"/>
    </source>
</evidence>
<dbReference type="Gene3D" id="2.70.70.10">
    <property type="entry name" value="Glucose Permease (Domain IIA)"/>
    <property type="match status" value="1"/>
</dbReference>
<dbReference type="SUPFAM" id="SSF51261">
    <property type="entry name" value="Duplicated hybrid motif"/>
    <property type="match status" value="1"/>
</dbReference>
<comment type="caution">
    <text evidence="2">The sequence shown here is derived from an EMBL/GenBank/DDBJ whole genome shotgun (WGS) entry which is preliminary data.</text>
</comment>
<dbReference type="CDD" id="cd12797">
    <property type="entry name" value="M23_peptidase"/>
    <property type="match status" value="1"/>
</dbReference>
<protein>
    <submittedName>
        <fullName evidence="2">Murein DD-endopeptidase MepM</fullName>
        <ecNumber evidence="2">3.4.24.-</ecNumber>
    </submittedName>
</protein>
<proteinExistence type="predicted"/>
<dbReference type="EMBL" id="VSSQ01072435">
    <property type="protein sequence ID" value="MPN23822.1"/>
    <property type="molecule type" value="Genomic_DNA"/>
</dbReference>
<sequence length="96" mass="10130">MPAAQGKRIVAAQGGKVIFRGWDSAYGNYIIIDHGGGLSTVYAHCSSFAVSNGATVNKGDTIAYIGSTGYSTGPHLHFEVRVNGARVNPMNYITKP</sequence>
<accession>A0A645GCU5</accession>